<keyword evidence="4 15" id="KW-0483">Metalloprotease inhibitor</keyword>
<dbReference type="GO" id="GO:0046872">
    <property type="term" value="F:metal ion binding"/>
    <property type="evidence" value="ECO:0007669"/>
    <property type="project" value="UniProtKB-KW"/>
</dbReference>
<feature type="domain" description="NTR" evidence="13">
    <location>
        <begin position="21"/>
        <end position="139"/>
    </location>
</feature>
<organism evidence="14 15">
    <name type="scientific">Crassostrea virginica</name>
    <name type="common">Eastern oyster</name>
    <dbReference type="NCBI Taxonomy" id="6565"/>
    <lineage>
        <taxon>Eukaryota</taxon>
        <taxon>Metazoa</taxon>
        <taxon>Spiralia</taxon>
        <taxon>Lophotrochozoa</taxon>
        <taxon>Mollusca</taxon>
        <taxon>Bivalvia</taxon>
        <taxon>Autobranchia</taxon>
        <taxon>Pteriomorphia</taxon>
        <taxon>Ostreida</taxon>
        <taxon>Ostreoidea</taxon>
        <taxon>Ostreidae</taxon>
        <taxon>Crassostrea</taxon>
    </lineage>
</organism>
<dbReference type="InterPro" id="IPR001820">
    <property type="entry name" value="TIMP"/>
</dbReference>
<keyword evidence="3" id="KW-0964">Secreted</keyword>
<sequence length="191" mass="21590">MKAVLLLFVVLASLNTYSEACSCRPQHPQGHVCNADFVIKATILERKETDAPDVIYIVKILKDYKNQRGQYRQRTQSIYTAAYSAACGAYFTIGDEYILTGSILDGKWRTNSCRWNPSFPLLSPYVRDAFLFGYYTKNCNCEIKECFGNTCPQADRNSCLIKKDADFGCFYSNNSCSRQGYGCGWRTSACI</sequence>
<evidence type="ECO:0000256" key="9">
    <source>
        <dbReference type="ARBA" id="ARBA00023215"/>
    </source>
</evidence>
<dbReference type="RefSeq" id="XP_022296483.1">
    <property type="nucleotide sequence ID" value="XM_022440775.1"/>
</dbReference>
<evidence type="ECO:0000256" key="3">
    <source>
        <dbReference type="ARBA" id="ARBA00022525"/>
    </source>
</evidence>
<dbReference type="PROSITE" id="PS50189">
    <property type="entry name" value="NTR"/>
    <property type="match status" value="1"/>
</dbReference>
<feature type="binding site" evidence="10">
    <location>
        <position position="21"/>
    </location>
    <ligand>
        <name>Zn(2+)</name>
        <dbReference type="ChEBI" id="CHEBI:29105"/>
        <note>ligand shared with metalloproteinase partner</note>
    </ligand>
</feature>
<dbReference type="PANTHER" id="PTHR11844">
    <property type="entry name" value="METALLOPROTEASE INHIBITOR"/>
    <property type="match status" value="1"/>
</dbReference>
<feature type="disulfide bond" evidence="11">
    <location>
        <begin position="33"/>
        <end position="139"/>
    </location>
</feature>
<protein>
    <submittedName>
        <fullName evidence="15">Metalloproteinase inhibitor 3-like</fullName>
    </submittedName>
</protein>
<keyword evidence="6 10" id="KW-0479">Metal-binding</keyword>
<evidence type="ECO:0000256" key="6">
    <source>
        <dbReference type="ARBA" id="ARBA00022723"/>
    </source>
</evidence>
<dbReference type="PANTHER" id="PTHR11844:SF33">
    <property type="entry name" value="TISSUE INHIBITOR OF METALLOPROTEINASE"/>
    <property type="match status" value="1"/>
</dbReference>
<evidence type="ECO:0000256" key="8">
    <source>
        <dbReference type="ARBA" id="ARBA00023157"/>
    </source>
</evidence>
<dbReference type="KEGG" id="cvn:111106206"/>
<feature type="chain" id="PRO_5034464368" evidence="12">
    <location>
        <begin position="21"/>
        <end position="191"/>
    </location>
</feature>
<dbReference type="SUPFAM" id="SSF50242">
    <property type="entry name" value="TIMP-like"/>
    <property type="match status" value="1"/>
</dbReference>
<evidence type="ECO:0000256" key="7">
    <source>
        <dbReference type="ARBA" id="ARBA00022833"/>
    </source>
</evidence>
<evidence type="ECO:0000256" key="11">
    <source>
        <dbReference type="PIRSR" id="PIRSR601820-3"/>
    </source>
</evidence>
<feature type="disulfide bond" evidence="11">
    <location>
        <begin position="21"/>
        <end position="87"/>
    </location>
</feature>
<keyword evidence="14" id="KW-1185">Reference proteome</keyword>
<dbReference type="GO" id="GO:0031012">
    <property type="term" value="C:extracellular matrix"/>
    <property type="evidence" value="ECO:0007669"/>
    <property type="project" value="TreeGrafter"/>
</dbReference>
<dbReference type="GO" id="GO:0002020">
    <property type="term" value="F:protease binding"/>
    <property type="evidence" value="ECO:0007669"/>
    <property type="project" value="TreeGrafter"/>
</dbReference>
<keyword evidence="8 11" id="KW-1015">Disulfide bond</keyword>
<evidence type="ECO:0000256" key="12">
    <source>
        <dbReference type="SAM" id="SignalP"/>
    </source>
</evidence>
<feature type="disulfide bond" evidence="11">
    <location>
        <begin position="23"/>
        <end position="113"/>
    </location>
</feature>
<dbReference type="Proteomes" id="UP000694844">
    <property type="component" value="Chromosome 8"/>
</dbReference>
<keyword evidence="12" id="KW-0732">Signal</keyword>
<dbReference type="GO" id="GO:0008191">
    <property type="term" value="F:metalloendopeptidase inhibitor activity"/>
    <property type="evidence" value="ECO:0007669"/>
    <property type="project" value="InterPro"/>
</dbReference>
<dbReference type="InterPro" id="IPR008993">
    <property type="entry name" value="TIMP-like_OB-fold"/>
</dbReference>
<dbReference type="Gene3D" id="2.40.50.120">
    <property type="match status" value="1"/>
</dbReference>
<dbReference type="GO" id="GO:0051045">
    <property type="term" value="P:negative regulation of membrane protein ectodomain proteolysis"/>
    <property type="evidence" value="ECO:0007669"/>
    <property type="project" value="TreeGrafter"/>
</dbReference>
<dbReference type="Pfam" id="PF00965">
    <property type="entry name" value="TIMP"/>
    <property type="match status" value="1"/>
</dbReference>
<dbReference type="InterPro" id="IPR001134">
    <property type="entry name" value="Netrin_domain"/>
</dbReference>
<dbReference type="Gene3D" id="3.90.370.10">
    <property type="entry name" value="Tissue inhibitor of metalloproteinase-1. Chain B, domain 1"/>
    <property type="match status" value="1"/>
</dbReference>
<accession>A0A8B8B0D6</accession>
<dbReference type="CDD" id="cd03577">
    <property type="entry name" value="NTR_TIMP_like"/>
    <property type="match status" value="1"/>
</dbReference>
<dbReference type="PROSITE" id="PS00288">
    <property type="entry name" value="TIMP"/>
    <property type="match status" value="1"/>
</dbReference>
<keyword evidence="9" id="KW-0481">Metalloenzyme inhibitor</keyword>
<comment type="subcellular location">
    <subcellularLocation>
        <location evidence="1">Secreted</location>
    </subcellularLocation>
</comment>
<gene>
    <name evidence="15" type="primary">LOC111106206</name>
</gene>
<evidence type="ECO:0000256" key="5">
    <source>
        <dbReference type="ARBA" id="ARBA00022690"/>
    </source>
</evidence>
<dbReference type="GeneID" id="111106206"/>
<comment type="similarity">
    <text evidence="2">Belongs to the protease inhibitor I35 (TIMP) family.</text>
</comment>
<keyword evidence="5 15" id="KW-0646">Protease inhibitor</keyword>
<dbReference type="SMART" id="SM00206">
    <property type="entry name" value="NTR"/>
    <property type="match status" value="1"/>
</dbReference>
<dbReference type="InterPro" id="IPR027465">
    <property type="entry name" value="TIMP_C"/>
</dbReference>
<evidence type="ECO:0000256" key="2">
    <source>
        <dbReference type="ARBA" id="ARBA00011027"/>
    </source>
</evidence>
<evidence type="ECO:0000256" key="1">
    <source>
        <dbReference type="ARBA" id="ARBA00004613"/>
    </source>
</evidence>
<dbReference type="OrthoDB" id="6041862at2759"/>
<dbReference type="InterPro" id="IPR030490">
    <property type="entry name" value="TIMP_CS"/>
</dbReference>
<feature type="disulfide bond" evidence="11">
    <location>
        <begin position="146"/>
        <end position="151"/>
    </location>
</feature>
<name>A0A8B8B0D6_CRAVI</name>
<proteinExistence type="inferred from homology"/>
<reference evidence="15" key="1">
    <citation type="submission" date="2025-08" db="UniProtKB">
        <authorList>
            <consortium name="RefSeq"/>
        </authorList>
    </citation>
    <scope>IDENTIFICATION</scope>
    <source>
        <tissue evidence="15">Whole sample</tissue>
    </source>
</reference>
<evidence type="ECO:0000256" key="4">
    <source>
        <dbReference type="ARBA" id="ARBA00022608"/>
    </source>
</evidence>
<dbReference type="GO" id="GO:0005615">
    <property type="term" value="C:extracellular space"/>
    <property type="evidence" value="ECO:0007669"/>
    <property type="project" value="TreeGrafter"/>
</dbReference>
<evidence type="ECO:0000259" key="13">
    <source>
        <dbReference type="PROSITE" id="PS50189"/>
    </source>
</evidence>
<dbReference type="AlphaFoldDB" id="A0A8B8B0D6"/>
<evidence type="ECO:0000256" key="10">
    <source>
        <dbReference type="PIRSR" id="PIRSR601820-1"/>
    </source>
</evidence>
<keyword evidence="7 10" id="KW-0862">Zinc</keyword>
<evidence type="ECO:0000313" key="14">
    <source>
        <dbReference type="Proteomes" id="UP000694844"/>
    </source>
</evidence>
<feature type="signal peptide" evidence="12">
    <location>
        <begin position="1"/>
        <end position="20"/>
    </location>
</feature>
<evidence type="ECO:0000313" key="15">
    <source>
        <dbReference type="RefSeq" id="XP_022296483.1"/>
    </source>
</evidence>